<dbReference type="InterPro" id="IPR020846">
    <property type="entry name" value="MFS_dom"/>
</dbReference>
<feature type="transmembrane region" description="Helical" evidence="9">
    <location>
        <begin position="311"/>
        <end position="332"/>
    </location>
</feature>
<dbReference type="STRING" id="578455.G2R5Q5"/>
<dbReference type="GO" id="GO:0005351">
    <property type="term" value="F:carbohydrate:proton symporter activity"/>
    <property type="evidence" value="ECO:0007669"/>
    <property type="project" value="TreeGrafter"/>
</dbReference>
<keyword evidence="3 8" id="KW-0813">Transport</keyword>
<dbReference type="PANTHER" id="PTHR48022">
    <property type="entry name" value="PLASTIDIC GLUCOSE TRANSPORTER 4"/>
    <property type="match status" value="1"/>
</dbReference>
<dbReference type="InterPro" id="IPR005829">
    <property type="entry name" value="Sugar_transporter_CS"/>
</dbReference>
<feature type="transmembrane region" description="Helical" evidence="9">
    <location>
        <begin position="341"/>
        <end position="362"/>
    </location>
</feature>
<evidence type="ECO:0000313" key="11">
    <source>
        <dbReference type="EMBL" id="AEO68346.1"/>
    </source>
</evidence>
<dbReference type="SUPFAM" id="SSF103473">
    <property type="entry name" value="MFS general substrate transporter"/>
    <property type="match status" value="1"/>
</dbReference>
<evidence type="ECO:0000256" key="8">
    <source>
        <dbReference type="RuleBase" id="RU003346"/>
    </source>
</evidence>
<dbReference type="eggNOG" id="KOG0254">
    <property type="taxonomic scope" value="Eukaryota"/>
</dbReference>
<keyword evidence="12" id="KW-1185">Reference proteome</keyword>
<dbReference type="AlphaFoldDB" id="G2R5Q5"/>
<dbReference type="InterPro" id="IPR036259">
    <property type="entry name" value="MFS_trans_sf"/>
</dbReference>
<dbReference type="PANTHER" id="PTHR48022:SF17">
    <property type="entry name" value="HEXOSE TRANSPORTER"/>
    <property type="match status" value="1"/>
</dbReference>
<feature type="transmembrane region" description="Helical" evidence="9">
    <location>
        <begin position="278"/>
        <end position="299"/>
    </location>
</feature>
<dbReference type="InterPro" id="IPR005828">
    <property type="entry name" value="MFS_sugar_transport-like"/>
</dbReference>
<evidence type="ECO:0000313" key="12">
    <source>
        <dbReference type="Proteomes" id="UP000008181"/>
    </source>
</evidence>
<dbReference type="PROSITE" id="PS00217">
    <property type="entry name" value="SUGAR_TRANSPORT_2"/>
    <property type="match status" value="1"/>
</dbReference>
<comment type="similarity">
    <text evidence="2 8">Belongs to the major facilitator superfamily. Sugar transporter (TC 2.A.1.1) family.</text>
</comment>
<dbReference type="GO" id="GO:0010255">
    <property type="term" value="P:glucose mediated signaling pathway"/>
    <property type="evidence" value="ECO:0007669"/>
    <property type="project" value="UniProtKB-ARBA"/>
</dbReference>
<dbReference type="GO" id="GO:0005886">
    <property type="term" value="C:plasma membrane"/>
    <property type="evidence" value="ECO:0007669"/>
    <property type="project" value="UniProtKB-ARBA"/>
</dbReference>
<comment type="subcellular location">
    <subcellularLocation>
        <location evidence="1">Membrane</location>
        <topology evidence="1">Multi-pass membrane protein</topology>
    </subcellularLocation>
</comment>
<evidence type="ECO:0000256" key="7">
    <source>
        <dbReference type="ARBA" id="ARBA00023180"/>
    </source>
</evidence>
<name>G2R5Q5_THETT</name>
<keyword evidence="4 9" id="KW-0812">Transmembrane</keyword>
<evidence type="ECO:0000256" key="6">
    <source>
        <dbReference type="ARBA" id="ARBA00023136"/>
    </source>
</evidence>
<evidence type="ECO:0000256" key="4">
    <source>
        <dbReference type="ARBA" id="ARBA00022692"/>
    </source>
</evidence>
<feature type="transmembrane region" description="Helical" evidence="9">
    <location>
        <begin position="12"/>
        <end position="34"/>
    </location>
</feature>
<feature type="transmembrane region" description="Helical" evidence="9">
    <location>
        <begin position="382"/>
        <end position="406"/>
    </location>
</feature>
<sequence length="511" mass="55260">MTLGLSKPVAEAGSAWPAIVIGVFVAFGGVLFGYDTGTISGILAMDYWENLFSTGYRNSKGRLDVSPPQSSAIVSILSAGTFFGSLASPLLADNIGRRWGLIASCWVFNLGVALQTAATALPIFLAGRFFAGLGVGLLSALVPLYQSETAPKWIRGAIVGAYQLAITVGLLLAAVVNNATHLRNDTGSYRIPIAVQFAWSTILIVGMLLLPESPRFLIKRGKLDKAAAALGRLRRLPQDHDAVRKELERIRENHEYEMSLGQVGYLDCFRGGMLKRQLTGMGLQALQQLTGINFIFYYGTQYFLNSGISSAFTISLITSCINVLSTIPGLYATDAWGRRPLLLFGAAGMCVSQLIVAVLGTATTGQDSQGNILVYDLAAQKASIAFVCVYIFFFASTWGPLAWVVTGEIFPLKHRARGLSITTATNWLLNWAIAYATPYLVNYGEGYANLQSRIFFVWAGCCLLCVAFVYSLVYETKGLSLEQVDELYADKACPAWRSAAWKPSATGAFVS</sequence>
<dbReference type="Proteomes" id="UP000008181">
    <property type="component" value="Chromosome 3"/>
</dbReference>
<feature type="transmembrane region" description="Helical" evidence="9">
    <location>
        <begin position="157"/>
        <end position="177"/>
    </location>
</feature>
<feature type="transmembrane region" description="Helical" evidence="9">
    <location>
        <begin position="189"/>
        <end position="210"/>
    </location>
</feature>
<keyword evidence="6 9" id="KW-0472">Membrane</keyword>
<evidence type="ECO:0000256" key="9">
    <source>
        <dbReference type="SAM" id="Phobius"/>
    </source>
</evidence>
<feature type="transmembrane region" description="Helical" evidence="9">
    <location>
        <begin position="123"/>
        <end position="145"/>
    </location>
</feature>
<dbReference type="InterPro" id="IPR050360">
    <property type="entry name" value="MFS_Sugar_Transporters"/>
</dbReference>
<feature type="transmembrane region" description="Helical" evidence="9">
    <location>
        <begin position="72"/>
        <end position="92"/>
    </location>
</feature>
<protein>
    <recommendedName>
        <fullName evidence="10">Major facilitator superfamily (MFS) profile domain-containing protein</fullName>
    </recommendedName>
</protein>
<feature type="transmembrane region" description="Helical" evidence="9">
    <location>
        <begin position="418"/>
        <end position="441"/>
    </location>
</feature>
<dbReference type="Gene3D" id="1.20.1250.20">
    <property type="entry name" value="MFS general substrate transporter like domains"/>
    <property type="match status" value="1"/>
</dbReference>
<dbReference type="CDD" id="cd17356">
    <property type="entry name" value="MFS_HXT"/>
    <property type="match status" value="1"/>
</dbReference>
<gene>
    <name evidence="11" type="ORF">THITE_124996</name>
</gene>
<dbReference type="RefSeq" id="XP_003654682.1">
    <property type="nucleotide sequence ID" value="XM_003654634.1"/>
</dbReference>
<dbReference type="EMBL" id="CP003011">
    <property type="protein sequence ID" value="AEO68346.1"/>
    <property type="molecule type" value="Genomic_DNA"/>
</dbReference>
<evidence type="ECO:0000256" key="1">
    <source>
        <dbReference type="ARBA" id="ARBA00004141"/>
    </source>
</evidence>
<feature type="transmembrane region" description="Helical" evidence="9">
    <location>
        <begin position="99"/>
        <end position="117"/>
    </location>
</feature>
<keyword evidence="7" id="KW-0325">Glycoprotein</keyword>
<organism evidence="11 12">
    <name type="scientific">Thermothielavioides terrestris (strain ATCC 38088 / NRRL 8126)</name>
    <name type="common">Thielavia terrestris</name>
    <dbReference type="NCBI Taxonomy" id="578455"/>
    <lineage>
        <taxon>Eukaryota</taxon>
        <taxon>Fungi</taxon>
        <taxon>Dikarya</taxon>
        <taxon>Ascomycota</taxon>
        <taxon>Pezizomycotina</taxon>
        <taxon>Sordariomycetes</taxon>
        <taxon>Sordariomycetidae</taxon>
        <taxon>Sordariales</taxon>
        <taxon>Chaetomiaceae</taxon>
        <taxon>Thermothielavioides</taxon>
        <taxon>Thermothielavioides terrestris</taxon>
    </lineage>
</organism>
<feature type="transmembrane region" description="Helical" evidence="9">
    <location>
        <begin position="453"/>
        <end position="473"/>
    </location>
</feature>
<dbReference type="Pfam" id="PF00083">
    <property type="entry name" value="Sugar_tr"/>
    <property type="match status" value="1"/>
</dbReference>
<feature type="domain" description="Major facilitator superfamily (MFS) profile" evidence="10">
    <location>
        <begin position="21"/>
        <end position="477"/>
    </location>
</feature>
<evidence type="ECO:0000256" key="2">
    <source>
        <dbReference type="ARBA" id="ARBA00010992"/>
    </source>
</evidence>
<dbReference type="PRINTS" id="PR00171">
    <property type="entry name" value="SUGRTRNSPORT"/>
</dbReference>
<dbReference type="PROSITE" id="PS50850">
    <property type="entry name" value="MFS"/>
    <property type="match status" value="1"/>
</dbReference>
<evidence type="ECO:0000256" key="5">
    <source>
        <dbReference type="ARBA" id="ARBA00022989"/>
    </source>
</evidence>
<dbReference type="OrthoDB" id="5141738at2759"/>
<dbReference type="GeneID" id="11518848"/>
<dbReference type="NCBIfam" id="TIGR00879">
    <property type="entry name" value="SP"/>
    <property type="match status" value="1"/>
</dbReference>
<keyword evidence="5 9" id="KW-1133">Transmembrane helix</keyword>
<dbReference type="HOGENOM" id="CLU_001265_30_1_1"/>
<dbReference type="FunFam" id="1.20.1250.20:FF:000115">
    <property type="entry name" value="High-affinity glucose transporter"/>
    <property type="match status" value="1"/>
</dbReference>
<dbReference type="InterPro" id="IPR003663">
    <property type="entry name" value="Sugar/inositol_transpt"/>
</dbReference>
<evidence type="ECO:0000259" key="10">
    <source>
        <dbReference type="PROSITE" id="PS50850"/>
    </source>
</evidence>
<dbReference type="GO" id="GO:0005536">
    <property type="term" value="F:D-glucose binding"/>
    <property type="evidence" value="ECO:0007669"/>
    <property type="project" value="UniProtKB-ARBA"/>
</dbReference>
<proteinExistence type="inferred from homology"/>
<evidence type="ECO:0000256" key="3">
    <source>
        <dbReference type="ARBA" id="ARBA00022448"/>
    </source>
</evidence>
<accession>G2R5Q5</accession>
<dbReference type="KEGG" id="ttt:THITE_124996"/>
<reference evidence="11 12" key="1">
    <citation type="journal article" date="2011" name="Nat. Biotechnol.">
        <title>Comparative genomic analysis of the thermophilic biomass-degrading fungi Myceliophthora thermophila and Thielavia terrestris.</title>
        <authorList>
            <person name="Berka R.M."/>
            <person name="Grigoriev I.V."/>
            <person name="Otillar R."/>
            <person name="Salamov A."/>
            <person name="Grimwood J."/>
            <person name="Reid I."/>
            <person name="Ishmael N."/>
            <person name="John T."/>
            <person name="Darmond C."/>
            <person name="Moisan M.-C."/>
            <person name="Henrissat B."/>
            <person name="Coutinho P.M."/>
            <person name="Lombard V."/>
            <person name="Natvig D.O."/>
            <person name="Lindquist E."/>
            <person name="Schmutz J."/>
            <person name="Lucas S."/>
            <person name="Harris P."/>
            <person name="Powlowski J."/>
            <person name="Bellemare A."/>
            <person name="Taylor D."/>
            <person name="Butler G."/>
            <person name="de Vries R.P."/>
            <person name="Allijn I.E."/>
            <person name="van den Brink J."/>
            <person name="Ushinsky S."/>
            <person name="Storms R."/>
            <person name="Powell A.J."/>
            <person name="Paulsen I.T."/>
            <person name="Elbourne L.D.H."/>
            <person name="Baker S.E."/>
            <person name="Magnuson J."/>
            <person name="LaBoissiere S."/>
            <person name="Clutterbuck A.J."/>
            <person name="Martinez D."/>
            <person name="Wogulis M."/>
            <person name="de Leon A.L."/>
            <person name="Rey M.W."/>
            <person name="Tsang A."/>
        </authorList>
    </citation>
    <scope>NUCLEOTIDE SEQUENCE [LARGE SCALE GENOMIC DNA]</scope>
    <source>
        <strain evidence="12">ATCC 38088 / NRRL 8126</strain>
    </source>
</reference>